<dbReference type="RefSeq" id="WP_091827434.1">
    <property type="nucleotide sequence ID" value="NZ_FNRJ01000014.1"/>
</dbReference>
<dbReference type="InterPro" id="IPR000671">
    <property type="entry name" value="Peptidase_A31"/>
</dbReference>
<evidence type="ECO:0000256" key="5">
    <source>
        <dbReference type="SAM" id="MobiDB-lite"/>
    </source>
</evidence>
<dbReference type="NCBIfam" id="TIGR00072">
    <property type="entry name" value="hydrog_prot"/>
    <property type="match status" value="1"/>
</dbReference>
<dbReference type="Proteomes" id="UP000242469">
    <property type="component" value="Unassembled WGS sequence"/>
</dbReference>
<evidence type="ECO:0000256" key="3">
    <source>
        <dbReference type="ARBA" id="ARBA00022750"/>
    </source>
</evidence>
<sequence>MSGWRVIGIGSPFGDDRAGWVVLEQLAQHSLPENVELITLDRPGLDLINWLERDIKTILIDAAQTTVFPAGHWMPLDIDQLDSSEDLSSHGFGLAPTLKLAQALGGLPHRLRLFGICIAPRSSQPEHDTLSSSVMTGAEQLSTWLAEQIAADSDARYTATGSGGVGSIGSSSRSDCSRK</sequence>
<dbReference type="InterPro" id="IPR023430">
    <property type="entry name" value="Pept_HybD-like_dom_sf"/>
</dbReference>
<protein>
    <submittedName>
        <fullName evidence="6">Hydrogenase maturation protease</fullName>
    </submittedName>
</protein>
<organism evidence="6 7">
    <name type="scientific">Marinobacterium iners DSM 11526</name>
    <dbReference type="NCBI Taxonomy" id="1122198"/>
    <lineage>
        <taxon>Bacteria</taxon>
        <taxon>Pseudomonadati</taxon>
        <taxon>Pseudomonadota</taxon>
        <taxon>Gammaproteobacteria</taxon>
        <taxon>Oceanospirillales</taxon>
        <taxon>Oceanospirillaceae</taxon>
        <taxon>Marinobacterium</taxon>
    </lineage>
</organism>
<dbReference type="STRING" id="1122198.SAMN02745729_11483"/>
<dbReference type="GO" id="GO:0008047">
    <property type="term" value="F:enzyme activator activity"/>
    <property type="evidence" value="ECO:0007669"/>
    <property type="project" value="InterPro"/>
</dbReference>
<evidence type="ECO:0000256" key="1">
    <source>
        <dbReference type="ARBA" id="ARBA00006814"/>
    </source>
</evidence>
<evidence type="ECO:0000256" key="4">
    <source>
        <dbReference type="ARBA" id="ARBA00022801"/>
    </source>
</evidence>
<feature type="compositionally biased region" description="Low complexity" evidence="5">
    <location>
        <begin position="168"/>
        <end position="179"/>
    </location>
</feature>
<dbReference type="SUPFAM" id="SSF53163">
    <property type="entry name" value="HybD-like"/>
    <property type="match status" value="1"/>
</dbReference>
<dbReference type="AlphaFoldDB" id="A0A1H4G993"/>
<dbReference type="EMBL" id="FNRJ01000014">
    <property type="protein sequence ID" value="SEB05448.1"/>
    <property type="molecule type" value="Genomic_DNA"/>
</dbReference>
<keyword evidence="2 6" id="KW-0645">Protease</keyword>
<dbReference type="Gene3D" id="3.40.50.1450">
    <property type="entry name" value="HybD-like"/>
    <property type="match status" value="1"/>
</dbReference>
<reference evidence="7" key="1">
    <citation type="submission" date="2016-10" db="EMBL/GenBank/DDBJ databases">
        <authorList>
            <person name="Varghese N."/>
            <person name="Submissions S."/>
        </authorList>
    </citation>
    <scope>NUCLEOTIDE SEQUENCE [LARGE SCALE GENOMIC DNA]</scope>
    <source>
        <strain evidence="7">DSM 11526</strain>
    </source>
</reference>
<comment type="similarity">
    <text evidence="1">Belongs to the peptidase A31 family.</text>
</comment>
<keyword evidence="7" id="KW-1185">Reference proteome</keyword>
<dbReference type="OrthoDB" id="9808862at2"/>
<name>A0A1H4G993_9GAMM</name>
<dbReference type="Pfam" id="PF01750">
    <property type="entry name" value="HycI"/>
    <property type="match status" value="1"/>
</dbReference>
<proteinExistence type="inferred from homology"/>
<feature type="region of interest" description="Disordered" evidence="5">
    <location>
        <begin position="158"/>
        <end position="179"/>
    </location>
</feature>
<dbReference type="GO" id="GO:0004190">
    <property type="term" value="F:aspartic-type endopeptidase activity"/>
    <property type="evidence" value="ECO:0007669"/>
    <property type="project" value="UniProtKB-KW"/>
</dbReference>
<keyword evidence="3" id="KW-0064">Aspartyl protease</keyword>
<evidence type="ECO:0000313" key="6">
    <source>
        <dbReference type="EMBL" id="SEB05448.1"/>
    </source>
</evidence>
<evidence type="ECO:0000313" key="7">
    <source>
        <dbReference type="Proteomes" id="UP000242469"/>
    </source>
</evidence>
<dbReference type="PANTHER" id="PTHR30302">
    <property type="entry name" value="HYDROGENASE 1 MATURATION PROTEASE"/>
    <property type="match status" value="1"/>
</dbReference>
<dbReference type="GO" id="GO:0016485">
    <property type="term" value="P:protein processing"/>
    <property type="evidence" value="ECO:0007669"/>
    <property type="project" value="TreeGrafter"/>
</dbReference>
<accession>A0A1H4G993</accession>
<keyword evidence="4" id="KW-0378">Hydrolase</keyword>
<gene>
    <name evidence="6" type="ORF">SAMN02745729_11483</name>
</gene>
<dbReference type="PANTHER" id="PTHR30302:SF1">
    <property type="entry name" value="HYDROGENASE 2 MATURATION PROTEASE"/>
    <property type="match status" value="1"/>
</dbReference>
<evidence type="ECO:0000256" key="2">
    <source>
        <dbReference type="ARBA" id="ARBA00022670"/>
    </source>
</evidence>